<dbReference type="KEGG" id="cvr:CHLNCDRAFT_17822"/>
<dbReference type="InterPro" id="IPR031127">
    <property type="entry name" value="E3_UB_ligase_RBR"/>
</dbReference>
<keyword evidence="8" id="KW-0862">Zinc</keyword>
<dbReference type="GO" id="GO:0008270">
    <property type="term" value="F:zinc ion binding"/>
    <property type="evidence" value="ECO:0007669"/>
    <property type="project" value="UniProtKB-KW"/>
</dbReference>
<evidence type="ECO:0000256" key="5">
    <source>
        <dbReference type="ARBA" id="ARBA00022737"/>
    </source>
</evidence>
<dbReference type="EC" id="2.3.2.31" evidence="2"/>
<dbReference type="SUPFAM" id="SSF57850">
    <property type="entry name" value="RING/U-box"/>
    <property type="match status" value="2"/>
</dbReference>
<keyword evidence="5" id="KW-0677">Repeat</keyword>
<evidence type="ECO:0000256" key="7">
    <source>
        <dbReference type="ARBA" id="ARBA00022786"/>
    </source>
</evidence>
<dbReference type="Pfam" id="PF01485">
    <property type="entry name" value="IBR"/>
    <property type="match status" value="2"/>
</dbReference>
<dbReference type="Gene3D" id="1.20.120.1750">
    <property type="match status" value="1"/>
</dbReference>
<evidence type="ECO:0000256" key="4">
    <source>
        <dbReference type="ARBA" id="ARBA00022723"/>
    </source>
</evidence>
<proteinExistence type="predicted"/>
<dbReference type="OrthoDB" id="514333at2759"/>
<name>E1Z364_CHLVA</name>
<dbReference type="GeneID" id="17359310"/>
<feature type="non-terminal residue" evidence="10">
    <location>
        <position position="1"/>
    </location>
</feature>
<accession>E1Z364</accession>
<dbReference type="Proteomes" id="UP000008141">
    <property type="component" value="Unassembled WGS sequence"/>
</dbReference>
<reference evidence="10 11" key="1">
    <citation type="journal article" date="2010" name="Plant Cell">
        <title>The Chlorella variabilis NC64A genome reveals adaptation to photosymbiosis, coevolution with viruses, and cryptic sex.</title>
        <authorList>
            <person name="Blanc G."/>
            <person name="Duncan G."/>
            <person name="Agarkova I."/>
            <person name="Borodovsky M."/>
            <person name="Gurnon J."/>
            <person name="Kuo A."/>
            <person name="Lindquist E."/>
            <person name="Lucas S."/>
            <person name="Pangilinan J."/>
            <person name="Polle J."/>
            <person name="Salamov A."/>
            <person name="Terry A."/>
            <person name="Yamada T."/>
            <person name="Dunigan D.D."/>
            <person name="Grigoriev I.V."/>
            <person name="Claverie J.M."/>
            <person name="Van Etten J.L."/>
        </authorList>
    </citation>
    <scope>NUCLEOTIDE SEQUENCE [LARGE SCALE GENOMIC DNA]</scope>
    <source>
        <strain evidence="10 11">NC64A</strain>
    </source>
</reference>
<keyword evidence="6" id="KW-0863">Zinc-finger</keyword>
<dbReference type="PANTHER" id="PTHR11685">
    <property type="entry name" value="RBR FAMILY RING FINGER AND IBR DOMAIN-CONTAINING"/>
    <property type="match status" value="1"/>
</dbReference>
<evidence type="ECO:0000256" key="8">
    <source>
        <dbReference type="ARBA" id="ARBA00022833"/>
    </source>
</evidence>
<gene>
    <name evidence="10" type="ORF">CHLNCDRAFT_17822</name>
</gene>
<evidence type="ECO:0000256" key="3">
    <source>
        <dbReference type="ARBA" id="ARBA00022679"/>
    </source>
</evidence>
<evidence type="ECO:0000256" key="6">
    <source>
        <dbReference type="ARBA" id="ARBA00022771"/>
    </source>
</evidence>
<dbReference type="eggNOG" id="KOG1812">
    <property type="taxonomic scope" value="Eukaryota"/>
</dbReference>
<protein>
    <recommendedName>
        <fullName evidence="2">RBR-type E3 ubiquitin transferase</fullName>
        <ecNumber evidence="2">2.3.2.31</ecNumber>
    </recommendedName>
</protein>
<sequence>RLFCPNKKCSQLLIADDKRANTAMECPYCTEQLCANCGVAWHQGMTCQQYQVGRDAAGQRDDQAVLDLAEQEGLRRCPGCGQMVERTQGCSHMHCRCGAVFCYSCGKSKKRGSGHYC</sequence>
<dbReference type="GO" id="GO:0061630">
    <property type="term" value="F:ubiquitin protein ligase activity"/>
    <property type="evidence" value="ECO:0007669"/>
    <property type="project" value="UniProtKB-EC"/>
</dbReference>
<keyword evidence="3" id="KW-0808">Transferase</keyword>
<dbReference type="PROSITE" id="PS51873">
    <property type="entry name" value="TRIAD"/>
    <property type="match status" value="1"/>
</dbReference>
<comment type="catalytic activity">
    <reaction evidence="1">
        <text>[E2 ubiquitin-conjugating enzyme]-S-ubiquitinyl-L-cysteine + [acceptor protein]-L-lysine = [E2 ubiquitin-conjugating enzyme]-L-cysteine + [acceptor protein]-N(6)-ubiquitinyl-L-lysine.</text>
        <dbReference type="EC" id="2.3.2.31"/>
    </reaction>
</comment>
<evidence type="ECO:0000256" key="1">
    <source>
        <dbReference type="ARBA" id="ARBA00001798"/>
    </source>
</evidence>
<evidence type="ECO:0000256" key="2">
    <source>
        <dbReference type="ARBA" id="ARBA00012251"/>
    </source>
</evidence>
<keyword evidence="4" id="KW-0479">Metal-binding</keyword>
<feature type="domain" description="RING-type" evidence="9">
    <location>
        <begin position="1"/>
        <end position="117"/>
    </location>
</feature>
<dbReference type="InParanoid" id="E1Z364"/>
<dbReference type="EMBL" id="GL433835">
    <property type="protein sequence ID" value="EFN60118.1"/>
    <property type="molecule type" value="Genomic_DNA"/>
</dbReference>
<dbReference type="OMA" id="AVPWHAD"/>
<evidence type="ECO:0000313" key="10">
    <source>
        <dbReference type="EMBL" id="EFN60118.1"/>
    </source>
</evidence>
<dbReference type="STRING" id="554065.E1Z364"/>
<dbReference type="RefSeq" id="XP_005852220.1">
    <property type="nucleotide sequence ID" value="XM_005852158.1"/>
</dbReference>
<dbReference type="AlphaFoldDB" id="E1Z364"/>
<dbReference type="InterPro" id="IPR002867">
    <property type="entry name" value="IBR_dom"/>
</dbReference>
<evidence type="ECO:0000259" key="9">
    <source>
        <dbReference type="PROSITE" id="PS51873"/>
    </source>
</evidence>
<evidence type="ECO:0000313" key="11">
    <source>
        <dbReference type="Proteomes" id="UP000008141"/>
    </source>
</evidence>
<keyword evidence="7" id="KW-0833">Ubl conjugation pathway</keyword>
<dbReference type="InterPro" id="IPR044066">
    <property type="entry name" value="TRIAD_supradom"/>
</dbReference>
<feature type="non-terminal residue" evidence="10">
    <location>
        <position position="117"/>
    </location>
</feature>
<organism evidence="11">
    <name type="scientific">Chlorella variabilis</name>
    <name type="common">Green alga</name>
    <dbReference type="NCBI Taxonomy" id="554065"/>
    <lineage>
        <taxon>Eukaryota</taxon>
        <taxon>Viridiplantae</taxon>
        <taxon>Chlorophyta</taxon>
        <taxon>core chlorophytes</taxon>
        <taxon>Trebouxiophyceae</taxon>
        <taxon>Chlorellales</taxon>
        <taxon>Chlorellaceae</taxon>
        <taxon>Chlorella clade</taxon>
        <taxon>Chlorella</taxon>
    </lineage>
</organism>
<dbReference type="CDD" id="cd22584">
    <property type="entry name" value="Rcat_RBR_unk"/>
    <property type="match status" value="1"/>
</dbReference>
<keyword evidence="11" id="KW-1185">Reference proteome</keyword>
<dbReference type="GO" id="GO:0016567">
    <property type="term" value="P:protein ubiquitination"/>
    <property type="evidence" value="ECO:0007669"/>
    <property type="project" value="InterPro"/>
</dbReference>